<dbReference type="AlphaFoldDB" id="A0A0C3FEH6"/>
<keyword evidence="3" id="KW-1185">Reference proteome</keyword>
<evidence type="ECO:0000313" key="1">
    <source>
        <dbReference type="EMBL" id="KIM73546.1"/>
    </source>
</evidence>
<name>A0A0C3FEH6_PILCF</name>
<dbReference type="EMBL" id="KN833079">
    <property type="protein sequence ID" value="KIM73546.1"/>
    <property type="molecule type" value="Genomic_DNA"/>
</dbReference>
<dbReference type="EMBL" id="KN833017">
    <property type="protein sequence ID" value="KIM78369.1"/>
    <property type="molecule type" value="Genomic_DNA"/>
</dbReference>
<reference evidence="3" key="2">
    <citation type="submission" date="2015-01" db="EMBL/GenBank/DDBJ databases">
        <title>Evolutionary Origins and Diversification of the Mycorrhizal Mutualists.</title>
        <authorList>
            <consortium name="DOE Joint Genome Institute"/>
            <consortium name="Mycorrhizal Genomics Consortium"/>
            <person name="Kohler A."/>
            <person name="Kuo A."/>
            <person name="Nagy L.G."/>
            <person name="Floudas D."/>
            <person name="Copeland A."/>
            <person name="Barry K.W."/>
            <person name="Cichocki N."/>
            <person name="Veneault-Fourrey C."/>
            <person name="LaButti K."/>
            <person name="Lindquist E.A."/>
            <person name="Lipzen A."/>
            <person name="Lundell T."/>
            <person name="Morin E."/>
            <person name="Murat C."/>
            <person name="Riley R."/>
            <person name="Ohm R."/>
            <person name="Sun H."/>
            <person name="Tunlid A."/>
            <person name="Henrissat B."/>
            <person name="Grigoriev I.V."/>
            <person name="Hibbett D.S."/>
            <person name="Martin F."/>
        </authorList>
    </citation>
    <scope>NUCLEOTIDE SEQUENCE [LARGE SCALE GENOMIC DNA]</scope>
    <source>
        <strain evidence="3">F 1598</strain>
    </source>
</reference>
<reference evidence="2" key="3">
    <citation type="submission" date="2015-02" db="EMBL/GenBank/DDBJ databases">
        <title>Evolutionary Origins and Diversification of the Mycorrhizal Mutualists.</title>
        <authorList>
            <consortium name="DOE Joint Genome Institute"/>
            <consortium name="Mycorrhizal Genomics Consortium"/>
            <person name="Kohler A."/>
            <person name="Kuo A."/>
            <person name="Nagy L.G."/>
            <person name="Floudas D."/>
            <person name="Copeland A."/>
            <person name="Barry K.W."/>
            <person name="Cichocki N."/>
            <person name="Veneault-Fourrey C."/>
            <person name="LaButti K."/>
            <person name="Lindquist E.A."/>
            <person name="Lipzen A."/>
            <person name="Lundell T."/>
            <person name="Morin E."/>
            <person name="Murat C."/>
            <person name="Riley R."/>
            <person name="Ohm R."/>
            <person name="Sun H."/>
            <person name="Tunlid A."/>
            <person name="Henrissat B."/>
            <person name="Grigoriev I.V."/>
            <person name="Hibbett D.S."/>
            <person name="Martin F."/>
        </authorList>
    </citation>
    <scope>NUCLEOTIDE SEQUENCE</scope>
    <source>
        <strain evidence="2">F 1598</strain>
    </source>
</reference>
<dbReference type="Proteomes" id="UP000054166">
    <property type="component" value="Unassembled WGS sequence"/>
</dbReference>
<proteinExistence type="predicted"/>
<evidence type="ECO:0000313" key="3">
    <source>
        <dbReference type="Proteomes" id="UP000054166"/>
    </source>
</evidence>
<sequence length="102" mass="11601">MYLIRDLELTLSAKIIRLSSTVKLAPHGVICIFQKTLSSPHTLNNTSFGTSNDTINTPNTASPTNSLHLPSVVPLAFNHINYKENWRRFERRTQSYITSSRR</sequence>
<gene>
    <name evidence="2" type="ORF">PILCRDRAFT_596368</name>
    <name evidence="1" type="ORF">PILCRDRAFT_725252</name>
</gene>
<organism evidence="2 3">
    <name type="scientific">Piloderma croceum (strain F 1598)</name>
    <dbReference type="NCBI Taxonomy" id="765440"/>
    <lineage>
        <taxon>Eukaryota</taxon>
        <taxon>Fungi</taxon>
        <taxon>Dikarya</taxon>
        <taxon>Basidiomycota</taxon>
        <taxon>Agaricomycotina</taxon>
        <taxon>Agaricomycetes</taxon>
        <taxon>Agaricomycetidae</taxon>
        <taxon>Atheliales</taxon>
        <taxon>Atheliaceae</taxon>
        <taxon>Piloderma</taxon>
    </lineage>
</organism>
<reference evidence="2 3" key="1">
    <citation type="submission" date="2014-04" db="EMBL/GenBank/DDBJ databases">
        <authorList>
            <consortium name="DOE Joint Genome Institute"/>
            <person name="Kuo A."/>
            <person name="Tarkka M."/>
            <person name="Buscot F."/>
            <person name="Kohler A."/>
            <person name="Nagy L.G."/>
            <person name="Floudas D."/>
            <person name="Copeland A."/>
            <person name="Barry K.W."/>
            <person name="Cichocki N."/>
            <person name="Veneault-Fourrey C."/>
            <person name="LaButti K."/>
            <person name="Lindquist E.A."/>
            <person name="Lipzen A."/>
            <person name="Lundell T."/>
            <person name="Morin E."/>
            <person name="Murat C."/>
            <person name="Sun H."/>
            <person name="Tunlid A."/>
            <person name="Henrissat B."/>
            <person name="Grigoriev I.V."/>
            <person name="Hibbett D.S."/>
            <person name="Martin F."/>
            <person name="Nordberg H.P."/>
            <person name="Cantor M.N."/>
            <person name="Hua S.X."/>
        </authorList>
    </citation>
    <scope>NUCLEOTIDE SEQUENCE [LARGE SCALE GENOMIC DNA]</scope>
    <source>
        <strain evidence="2 3">F 1598</strain>
    </source>
</reference>
<dbReference type="HOGENOM" id="CLU_2278512_0_0_1"/>
<protein>
    <submittedName>
        <fullName evidence="2">Uncharacterized protein</fullName>
    </submittedName>
</protein>
<accession>A0A0C3FEH6</accession>
<evidence type="ECO:0000313" key="2">
    <source>
        <dbReference type="EMBL" id="KIM78369.1"/>
    </source>
</evidence>